<dbReference type="OrthoDB" id="4230779at2"/>
<dbReference type="EMBL" id="CP042301">
    <property type="protein sequence ID" value="QDZ00964.1"/>
    <property type="molecule type" value="Genomic_DNA"/>
</dbReference>
<comment type="cofactor">
    <cofactor evidence="1">
        <name>FAD</name>
        <dbReference type="ChEBI" id="CHEBI:57692"/>
    </cofactor>
</comment>
<dbReference type="InterPro" id="IPR050493">
    <property type="entry name" value="FAD-dep_Monooxygenase_BioMet"/>
</dbReference>
<keyword evidence="4" id="KW-0560">Oxidoreductase</keyword>
<feature type="domain" description="FAD-binding" evidence="6">
    <location>
        <begin position="8"/>
        <end position="178"/>
    </location>
</feature>
<dbReference type="AlphaFoldDB" id="A0A5B8KYZ6"/>
<dbReference type="PANTHER" id="PTHR13789:SF318">
    <property type="entry name" value="GERANYLGERANYL DIPHOSPHATE REDUCTASE"/>
    <property type="match status" value="1"/>
</dbReference>
<dbReference type="InterPro" id="IPR002938">
    <property type="entry name" value="FAD-bd"/>
</dbReference>
<evidence type="ECO:0000256" key="1">
    <source>
        <dbReference type="ARBA" id="ARBA00001974"/>
    </source>
</evidence>
<evidence type="ECO:0000256" key="4">
    <source>
        <dbReference type="ARBA" id="ARBA00023002"/>
    </source>
</evidence>
<keyword evidence="3" id="KW-0274">FAD</keyword>
<dbReference type="PRINTS" id="PR00420">
    <property type="entry name" value="RNGMNOXGNASE"/>
</dbReference>
<dbReference type="Proteomes" id="UP000321389">
    <property type="component" value="Chromosome"/>
</dbReference>
<protein>
    <submittedName>
        <fullName evidence="7">FAD-binding protein</fullName>
    </submittedName>
</protein>
<dbReference type="PANTHER" id="PTHR13789">
    <property type="entry name" value="MONOOXYGENASE"/>
    <property type="match status" value="1"/>
</dbReference>
<organism evidence="7 8">
    <name type="scientific">Nitratireductor mangrovi</name>
    <dbReference type="NCBI Taxonomy" id="2599600"/>
    <lineage>
        <taxon>Bacteria</taxon>
        <taxon>Pseudomonadati</taxon>
        <taxon>Pseudomonadota</taxon>
        <taxon>Alphaproteobacteria</taxon>
        <taxon>Hyphomicrobiales</taxon>
        <taxon>Phyllobacteriaceae</taxon>
        <taxon>Nitratireductor</taxon>
    </lineage>
</organism>
<evidence type="ECO:0000256" key="5">
    <source>
        <dbReference type="ARBA" id="ARBA00023033"/>
    </source>
</evidence>
<accession>A0A5B8KYZ6</accession>
<dbReference type="SUPFAM" id="SSF51905">
    <property type="entry name" value="FAD/NAD(P)-binding domain"/>
    <property type="match status" value="1"/>
</dbReference>
<evidence type="ECO:0000313" key="7">
    <source>
        <dbReference type="EMBL" id="QDZ00964.1"/>
    </source>
</evidence>
<evidence type="ECO:0000256" key="3">
    <source>
        <dbReference type="ARBA" id="ARBA00022827"/>
    </source>
</evidence>
<keyword evidence="5" id="KW-0503">Monooxygenase</keyword>
<dbReference type="RefSeq" id="WP_146299609.1">
    <property type="nucleotide sequence ID" value="NZ_CP042301.2"/>
</dbReference>
<dbReference type="InterPro" id="IPR036188">
    <property type="entry name" value="FAD/NAD-bd_sf"/>
</dbReference>
<evidence type="ECO:0000259" key="6">
    <source>
        <dbReference type="Pfam" id="PF01494"/>
    </source>
</evidence>
<name>A0A5B8KYZ6_9HYPH</name>
<dbReference type="GO" id="GO:0004497">
    <property type="term" value="F:monooxygenase activity"/>
    <property type="evidence" value="ECO:0007669"/>
    <property type="project" value="UniProtKB-KW"/>
</dbReference>
<evidence type="ECO:0000313" key="8">
    <source>
        <dbReference type="Proteomes" id="UP000321389"/>
    </source>
</evidence>
<dbReference type="Gene3D" id="3.50.50.60">
    <property type="entry name" value="FAD/NAD(P)-binding domain"/>
    <property type="match status" value="1"/>
</dbReference>
<sequence length="406" mass="43286">MARTPPNLQILIAGGGIAGLTAAIAFASRGFSVRLFEQAPAFSEIGAGLQLSPNATRILRRLGVLDLLLPAAVRPQAVILRDARSLTELARVPLGAEAEKRWGAPYLTVHRADLQSALLARAGQEPDLRIMTGAKVRDSAAHAHGITISVDRNGNIEEYAGHLLIGADGVWSKLRHRILDGMDNSFTGLTAWRATVRQGGGGFPERLIAPDVVTAFLNRNFHLVTYPLRAGAALNLVAITRGGPLAETWDAGSGAQPLFDAMDKAARPLAEFAANASGWVCWPLHVVDAKGPWTRTEGVALIGDAAHAMTPFAAQGAAMAIEDAEVLAGIVSRHAGELGRALEIYETERRPRVLRVAQRGALNRLAWHAAGPVALVRNLVLRRRSGGRLADDLDWLYGQDATKSSA</sequence>
<gene>
    <name evidence="7" type="ORF">FQ775_11550</name>
</gene>
<dbReference type="Pfam" id="PF01494">
    <property type="entry name" value="FAD_binding_3"/>
    <property type="match status" value="2"/>
</dbReference>
<dbReference type="SUPFAM" id="SSF54373">
    <property type="entry name" value="FAD-linked reductases, C-terminal domain"/>
    <property type="match status" value="1"/>
</dbReference>
<evidence type="ECO:0000256" key="2">
    <source>
        <dbReference type="ARBA" id="ARBA00022630"/>
    </source>
</evidence>
<dbReference type="GO" id="GO:0071949">
    <property type="term" value="F:FAD binding"/>
    <property type="evidence" value="ECO:0007669"/>
    <property type="project" value="InterPro"/>
</dbReference>
<dbReference type="KEGG" id="niy:FQ775_11550"/>
<keyword evidence="8" id="KW-1185">Reference proteome</keyword>
<keyword evidence="2" id="KW-0285">Flavoprotein</keyword>
<proteinExistence type="predicted"/>
<feature type="domain" description="FAD-binding" evidence="6">
    <location>
        <begin position="295"/>
        <end position="359"/>
    </location>
</feature>
<reference evidence="7" key="1">
    <citation type="submission" date="2020-04" db="EMBL/GenBank/DDBJ databases">
        <title>Nitratireductor sp. nov. isolated from mangrove soil.</title>
        <authorList>
            <person name="Ye Y."/>
        </authorList>
    </citation>
    <scope>NUCLEOTIDE SEQUENCE</scope>
    <source>
        <strain evidence="7">SY7</strain>
    </source>
</reference>